<keyword evidence="3" id="KW-1185">Reference proteome</keyword>
<proteinExistence type="predicted"/>
<sequence length="464" mass="53022">MTKIYKPTNELLGLYVICVASIFSAIVVLMETISVEGYRLLFLLPSSYLFFVVFNCNKIKYLKSNIGLLMLFAVEFIRLVVNPLLIAFSEYKFSITINTAENTPMAVLLLVYETIAISLAMRVRIKRDFISKQYSEHGMKRMTFAVFAVLLISIVVFSFAPEVINNNVTLLNLFQENGRFANAEQTWIISKYGTSFLKKLMLVLANYILNVDKLLIPAYIIVAISKFKYAKPIALAATMLPFLLIDGVIARSFINCIILLLLFFGLYKIDVKRMYKPFILVAVVVVFYFYYRFSLLYSDRNLSSYFASITNSYFSGVNIVSGAFNMTGSIVSRAYYCIRDYLGSIPFSSTLFGLHGKTVSEFFNACNDSGGQIPTTVGLCMYYFTPIFSPLYSVIFTRKCFVFGEYAKLEENPFFKVIYIFMTIYLALGISMYNVTIVFGYMIQVALPIYIIVWWAYKRRGVKV</sequence>
<evidence type="ECO:0000313" key="2">
    <source>
        <dbReference type="EMBL" id="SHJ79209.1"/>
    </source>
</evidence>
<protein>
    <recommendedName>
        <fullName evidence="4">Oligosaccharide repeat unit polymerase</fullName>
    </recommendedName>
</protein>
<reference evidence="2 3" key="1">
    <citation type="submission" date="2016-11" db="EMBL/GenBank/DDBJ databases">
        <authorList>
            <person name="Jaros S."/>
            <person name="Januszkiewicz K."/>
            <person name="Wedrychowicz H."/>
        </authorList>
    </citation>
    <scope>NUCLEOTIDE SEQUENCE [LARGE SCALE GENOMIC DNA]</scope>
    <source>
        <strain evidence="2 3">DSM 17477</strain>
    </source>
</reference>
<keyword evidence="1" id="KW-0812">Transmembrane</keyword>
<accession>A0A1M6M6W9</accession>
<evidence type="ECO:0000256" key="1">
    <source>
        <dbReference type="SAM" id="Phobius"/>
    </source>
</evidence>
<feature type="transmembrane region" description="Helical" evidence="1">
    <location>
        <begin position="12"/>
        <end position="30"/>
    </location>
</feature>
<dbReference type="STRING" id="1121476.SAMN02745751_03383"/>
<feature type="transmembrane region" description="Helical" evidence="1">
    <location>
        <begin position="66"/>
        <end position="85"/>
    </location>
</feature>
<keyword evidence="1" id="KW-0472">Membrane</keyword>
<evidence type="ECO:0008006" key="4">
    <source>
        <dbReference type="Google" id="ProtNLM"/>
    </source>
</evidence>
<gene>
    <name evidence="2" type="ORF">SAMN02745751_03383</name>
</gene>
<dbReference type="RefSeq" id="WP_073050740.1">
    <property type="nucleotide sequence ID" value="NZ_FQZL01000038.1"/>
</dbReference>
<name>A0A1M6M6W9_9FIRM</name>
<feature type="transmembrane region" description="Helical" evidence="1">
    <location>
        <begin position="144"/>
        <end position="164"/>
    </location>
</feature>
<feature type="transmembrane region" description="Helical" evidence="1">
    <location>
        <begin position="36"/>
        <end position="54"/>
    </location>
</feature>
<dbReference type="Proteomes" id="UP000184052">
    <property type="component" value="Unassembled WGS sequence"/>
</dbReference>
<feature type="transmembrane region" description="Helical" evidence="1">
    <location>
        <begin position="234"/>
        <end position="267"/>
    </location>
</feature>
<feature type="transmembrane region" description="Helical" evidence="1">
    <location>
        <begin position="414"/>
        <end position="433"/>
    </location>
</feature>
<dbReference type="AlphaFoldDB" id="A0A1M6M6W9"/>
<feature type="transmembrane region" description="Helical" evidence="1">
    <location>
        <begin position="200"/>
        <end position="222"/>
    </location>
</feature>
<keyword evidence="1" id="KW-1133">Transmembrane helix</keyword>
<dbReference type="EMBL" id="FQZL01000038">
    <property type="protein sequence ID" value="SHJ79209.1"/>
    <property type="molecule type" value="Genomic_DNA"/>
</dbReference>
<feature type="transmembrane region" description="Helical" evidence="1">
    <location>
        <begin position="105"/>
        <end position="123"/>
    </location>
</feature>
<feature type="transmembrane region" description="Helical" evidence="1">
    <location>
        <begin position="273"/>
        <end position="291"/>
    </location>
</feature>
<feature type="transmembrane region" description="Helical" evidence="1">
    <location>
        <begin position="439"/>
        <end position="457"/>
    </location>
</feature>
<organism evidence="2 3">
    <name type="scientific">Dethiosulfatibacter aminovorans DSM 17477</name>
    <dbReference type="NCBI Taxonomy" id="1121476"/>
    <lineage>
        <taxon>Bacteria</taxon>
        <taxon>Bacillati</taxon>
        <taxon>Bacillota</taxon>
        <taxon>Tissierellia</taxon>
        <taxon>Dethiosulfatibacter</taxon>
    </lineage>
</organism>
<evidence type="ECO:0000313" key="3">
    <source>
        <dbReference type="Proteomes" id="UP000184052"/>
    </source>
</evidence>